<keyword evidence="5 8" id="KW-0812">Transmembrane</keyword>
<keyword evidence="4 8" id="KW-1003">Cell membrane</keyword>
<comment type="similarity">
    <text evidence="2 8">Belongs to the 4-toluene sulfonate uptake permease (TSUP) (TC 2.A.102) family.</text>
</comment>
<name>A0AAW9RFY8_9HYPH</name>
<feature type="transmembrane region" description="Helical" evidence="8">
    <location>
        <begin position="75"/>
        <end position="93"/>
    </location>
</feature>
<evidence type="ECO:0000256" key="5">
    <source>
        <dbReference type="ARBA" id="ARBA00022692"/>
    </source>
</evidence>
<dbReference type="Proteomes" id="UP001378188">
    <property type="component" value="Unassembled WGS sequence"/>
</dbReference>
<sequence length="247" mass="25944">MPDTSLLVFVALAYLLAGTVKGIIGLGLPTVSIGLLSLVMPPAQAAALMVIPSYATNTWQMLHGPYFLSCLRRFWSLYLGSVAGAFTTAGILTNEQSGTAATALGLALAAYAVFGLSAVRFHVPRRAETWLSPVIGVATGAVLGATGVFVMPAIPYLQALELDRDEFVQAMGLSFTVGTVILTAVLLFNGVFVLAVAGLSAFAVLPAVVGMVIGRRIRARVDAATFRKLFFIGMLVLGLNLAARSFY</sequence>
<evidence type="ECO:0000256" key="1">
    <source>
        <dbReference type="ARBA" id="ARBA00004651"/>
    </source>
</evidence>
<evidence type="ECO:0000313" key="9">
    <source>
        <dbReference type="EMBL" id="MEJ8571157.1"/>
    </source>
</evidence>
<evidence type="ECO:0000256" key="2">
    <source>
        <dbReference type="ARBA" id="ARBA00009142"/>
    </source>
</evidence>
<feature type="transmembrane region" description="Helical" evidence="8">
    <location>
        <begin position="229"/>
        <end position="246"/>
    </location>
</feature>
<dbReference type="EMBL" id="JAZHOF010000002">
    <property type="protein sequence ID" value="MEJ8571157.1"/>
    <property type="molecule type" value="Genomic_DNA"/>
</dbReference>
<dbReference type="RefSeq" id="WP_340328838.1">
    <property type="nucleotide sequence ID" value="NZ_JAZHOF010000002.1"/>
</dbReference>
<evidence type="ECO:0000256" key="7">
    <source>
        <dbReference type="ARBA" id="ARBA00023136"/>
    </source>
</evidence>
<dbReference type="AlphaFoldDB" id="A0AAW9RFY8"/>
<organism evidence="9 10">
    <name type="scientific">Microbaculum marinum</name>
    <dbReference type="NCBI Taxonomy" id="1764581"/>
    <lineage>
        <taxon>Bacteria</taxon>
        <taxon>Pseudomonadati</taxon>
        <taxon>Pseudomonadota</taxon>
        <taxon>Alphaproteobacteria</taxon>
        <taxon>Hyphomicrobiales</taxon>
        <taxon>Tepidamorphaceae</taxon>
        <taxon>Microbaculum</taxon>
    </lineage>
</organism>
<reference evidence="9 10" key="1">
    <citation type="submission" date="2024-02" db="EMBL/GenBank/DDBJ databases">
        <title>Genome analysis and characterization of Microbaculum marinisediminis sp. nov., isolated from marine sediment.</title>
        <authorList>
            <person name="Du Z.-J."/>
            <person name="Ye Y.-Q."/>
            <person name="Zhang Z.-R."/>
            <person name="Yuan S.-M."/>
            <person name="Zhang X.-Y."/>
        </authorList>
    </citation>
    <scope>NUCLEOTIDE SEQUENCE [LARGE SCALE GENOMIC DNA]</scope>
    <source>
        <strain evidence="9 10">SDUM1044001</strain>
    </source>
</reference>
<keyword evidence="3" id="KW-0813">Transport</keyword>
<keyword evidence="6 8" id="KW-1133">Transmembrane helix</keyword>
<dbReference type="PANTHER" id="PTHR30269">
    <property type="entry name" value="TRANSMEMBRANE PROTEIN YFCA"/>
    <property type="match status" value="1"/>
</dbReference>
<evidence type="ECO:0000256" key="6">
    <source>
        <dbReference type="ARBA" id="ARBA00022989"/>
    </source>
</evidence>
<gene>
    <name evidence="9" type="ORF">V3328_06715</name>
</gene>
<feature type="transmembrane region" description="Helical" evidence="8">
    <location>
        <begin position="175"/>
        <end position="208"/>
    </location>
</feature>
<accession>A0AAW9RFY8</accession>
<dbReference type="PANTHER" id="PTHR30269:SF32">
    <property type="entry name" value="MEMBRANE TRANSPORTER PROTEIN-RELATED"/>
    <property type="match status" value="1"/>
</dbReference>
<comment type="caution">
    <text evidence="9">The sequence shown here is derived from an EMBL/GenBank/DDBJ whole genome shotgun (WGS) entry which is preliminary data.</text>
</comment>
<feature type="transmembrane region" description="Helical" evidence="8">
    <location>
        <begin position="32"/>
        <end position="54"/>
    </location>
</feature>
<protein>
    <recommendedName>
        <fullName evidence="8">Probable membrane transporter protein</fullName>
    </recommendedName>
</protein>
<dbReference type="InterPro" id="IPR002781">
    <property type="entry name" value="TM_pro_TauE-like"/>
</dbReference>
<evidence type="ECO:0000256" key="4">
    <source>
        <dbReference type="ARBA" id="ARBA00022475"/>
    </source>
</evidence>
<keyword evidence="7 8" id="KW-0472">Membrane</keyword>
<evidence type="ECO:0000313" key="10">
    <source>
        <dbReference type="Proteomes" id="UP001378188"/>
    </source>
</evidence>
<comment type="subcellular location">
    <subcellularLocation>
        <location evidence="1 8">Cell membrane</location>
        <topology evidence="1 8">Multi-pass membrane protein</topology>
    </subcellularLocation>
</comment>
<dbReference type="InterPro" id="IPR052017">
    <property type="entry name" value="TSUP"/>
</dbReference>
<evidence type="ECO:0000256" key="8">
    <source>
        <dbReference type="RuleBase" id="RU363041"/>
    </source>
</evidence>
<evidence type="ECO:0000256" key="3">
    <source>
        <dbReference type="ARBA" id="ARBA00022448"/>
    </source>
</evidence>
<keyword evidence="10" id="KW-1185">Reference proteome</keyword>
<dbReference type="Pfam" id="PF01925">
    <property type="entry name" value="TauE"/>
    <property type="match status" value="1"/>
</dbReference>
<feature type="transmembrane region" description="Helical" evidence="8">
    <location>
        <begin position="131"/>
        <end position="155"/>
    </location>
</feature>
<dbReference type="GO" id="GO:0005886">
    <property type="term" value="C:plasma membrane"/>
    <property type="evidence" value="ECO:0007669"/>
    <property type="project" value="UniProtKB-SubCell"/>
</dbReference>
<proteinExistence type="inferred from homology"/>
<feature type="transmembrane region" description="Helical" evidence="8">
    <location>
        <begin position="99"/>
        <end position="119"/>
    </location>
</feature>